<evidence type="ECO:0000313" key="1">
    <source>
        <dbReference type="EMBL" id="CCD50071.1"/>
    </source>
</evidence>
<dbReference type="InParanoid" id="G2YE73"/>
<dbReference type="AlphaFoldDB" id="G2YE73"/>
<reference evidence="2" key="1">
    <citation type="journal article" date="2011" name="PLoS Genet.">
        <title>Genomic analysis of the necrotrophic fungal pathogens Sclerotinia sclerotiorum and Botrytis cinerea.</title>
        <authorList>
            <person name="Amselem J."/>
            <person name="Cuomo C.A."/>
            <person name="van Kan J.A."/>
            <person name="Viaud M."/>
            <person name="Benito E.P."/>
            <person name="Couloux A."/>
            <person name="Coutinho P.M."/>
            <person name="de Vries R.P."/>
            <person name="Dyer P.S."/>
            <person name="Fillinger S."/>
            <person name="Fournier E."/>
            <person name="Gout L."/>
            <person name="Hahn M."/>
            <person name="Kohn L."/>
            <person name="Lapalu N."/>
            <person name="Plummer K.M."/>
            <person name="Pradier J.M."/>
            <person name="Quevillon E."/>
            <person name="Sharon A."/>
            <person name="Simon A."/>
            <person name="ten Have A."/>
            <person name="Tudzynski B."/>
            <person name="Tudzynski P."/>
            <person name="Wincker P."/>
            <person name="Andrew M."/>
            <person name="Anthouard V."/>
            <person name="Beever R.E."/>
            <person name="Beffa R."/>
            <person name="Benoit I."/>
            <person name="Bouzid O."/>
            <person name="Brault B."/>
            <person name="Chen Z."/>
            <person name="Choquer M."/>
            <person name="Collemare J."/>
            <person name="Cotton P."/>
            <person name="Danchin E.G."/>
            <person name="Da Silva C."/>
            <person name="Gautier A."/>
            <person name="Giraud C."/>
            <person name="Giraud T."/>
            <person name="Gonzalez C."/>
            <person name="Grossetete S."/>
            <person name="Guldener U."/>
            <person name="Henrissat B."/>
            <person name="Howlett B.J."/>
            <person name="Kodira C."/>
            <person name="Kretschmer M."/>
            <person name="Lappartient A."/>
            <person name="Leroch M."/>
            <person name="Levis C."/>
            <person name="Mauceli E."/>
            <person name="Neuveglise C."/>
            <person name="Oeser B."/>
            <person name="Pearson M."/>
            <person name="Poulain J."/>
            <person name="Poussereau N."/>
            <person name="Quesneville H."/>
            <person name="Rascle C."/>
            <person name="Schumacher J."/>
            <person name="Segurens B."/>
            <person name="Sexton A."/>
            <person name="Silva E."/>
            <person name="Sirven C."/>
            <person name="Soanes D.M."/>
            <person name="Talbot N.J."/>
            <person name="Templeton M."/>
            <person name="Yandava C."/>
            <person name="Yarden O."/>
            <person name="Zeng Q."/>
            <person name="Rollins J.A."/>
            <person name="Lebrun M.H."/>
            <person name="Dickman M."/>
        </authorList>
    </citation>
    <scope>NUCLEOTIDE SEQUENCE [LARGE SCALE GENOMIC DNA]</scope>
    <source>
        <strain evidence="2">T4</strain>
    </source>
</reference>
<dbReference type="HOGENOM" id="CLU_1722086_0_0_1"/>
<organism evidence="1 2">
    <name type="scientific">Botryotinia fuckeliana (strain T4)</name>
    <name type="common">Noble rot fungus</name>
    <name type="synonym">Botrytis cinerea</name>
    <dbReference type="NCBI Taxonomy" id="999810"/>
    <lineage>
        <taxon>Eukaryota</taxon>
        <taxon>Fungi</taxon>
        <taxon>Dikarya</taxon>
        <taxon>Ascomycota</taxon>
        <taxon>Pezizomycotina</taxon>
        <taxon>Leotiomycetes</taxon>
        <taxon>Helotiales</taxon>
        <taxon>Sclerotiniaceae</taxon>
        <taxon>Botrytis</taxon>
    </lineage>
</organism>
<evidence type="ECO:0000313" key="2">
    <source>
        <dbReference type="Proteomes" id="UP000008177"/>
    </source>
</evidence>
<name>G2YE73_BOTF4</name>
<dbReference type="EMBL" id="FQ790322">
    <property type="protein sequence ID" value="CCD50071.1"/>
    <property type="molecule type" value="Genomic_DNA"/>
</dbReference>
<sequence>MEIHIISMGRPMSYSAHDLPNISYSAVQINLTYYSIYTLACFFLSLPAFQPLCFLSYTPTVILSFALPNFEKLTCPVVYLVPPSTLPQAFTPGETLSKKLEQADIALLQPAAFFLCSSHHPVNIIETLILNFAHETHPTILHILYLESSHPI</sequence>
<proteinExistence type="predicted"/>
<gene>
    <name evidence="1" type="ORF">BofuT4_P093430.1</name>
</gene>
<accession>G2YE73</accession>
<dbReference type="Proteomes" id="UP000008177">
    <property type="component" value="Unplaced contigs"/>
</dbReference>
<protein>
    <submittedName>
        <fullName evidence="1">Uncharacterized protein</fullName>
    </submittedName>
</protein>